<evidence type="ECO:0000313" key="2">
    <source>
        <dbReference type="EMBL" id="EAQ77518.1"/>
    </source>
</evidence>
<reference evidence="2 3" key="1">
    <citation type="submission" date="2006-02" db="EMBL/GenBank/DDBJ databases">
        <authorList>
            <person name="Amann R."/>
            <person name="Ferriera S."/>
            <person name="Johnson J."/>
            <person name="Kravitz S."/>
            <person name="Halpern A."/>
            <person name="Remington K."/>
            <person name="Beeson K."/>
            <person name="Tran B."/>
            <person name="Rogers Y.-H."/>
            <person name="Friedman R."/>
            <person name="Venter J.C."/>
        </authorList>
    </citation>
    <scope>NUCLEOTIDE SEQUENCE [LARGE SCALE GENOMIC DNA]</scope>
    <source>
        <strain evidence="2 3">DSM 3645</strain>
    </source>
</reference>
<comment type="caution">
    <text evidence="2">The sequence shown here is derived from an EMBL/GenBank/DDBJ whole genome shotgun (WGS) entry which is preliminary data.</text>
</comment>
<evidence type="ECO:0000256" key="1">
    <source>
        <dbReference type="SAM" id="MobiDB-lite"/>
    </source>
</evidence>
<dbReference type="Proteomes" id="UP000004358">
    <property type="component" value="Unassembled WGS sequence"/>
</dbReference>
<dbReference type="RefSeq" id="WP_002654923.1">
    <property type="nucleotide sequence ID" value="NZ_CH672377.1"/>
</dbReference>
<dbReference type="AlphaFoldDB" id="A4A158"/>
<dbReference type="STRING" id="314230.DSM3645_06644"/>
<dbReference type="HOGENOM" id="CLU_3247976_0_0_0"/>
<proteinExistence type="predicted"/>
<gene>
    <name evidence="2" type="ORF">DSM3645_06644</name>
</gene>
<feature type="region of interest" description="Disordered" evidence="1">
    <location>
        <begin position="1"/>
        <end position="21"/>
    </location>
</feature>
<accession>A4A158</accession>
<organism evidence="2 3">
    <name type="scientific">Blastopirellula marina DSM 3645</name>
    <dbReference type="NCBI Taxonomy" id="314230"/>
    <lineage>
        <taxon>Bacteria</taxon>
        <taxon>Pseudomonadati</taxon>
        <taxon>Planctomycetota</taxon>
        <taxon>Planctomycetia</taxon>
        <taxon>Pirellulales</taxon>
        <taxon>Pirellulaceae</taxon>
        <taxon>Blastopirellula</taxon>
    </lineage>
</organism>
<protein>
    <submittedName>
        <fullName evidence="2">Uncharacterized protein</fullName>
    </submittedName>
</protein>
<dbReference type="EMBL" id="AANZ01000032">
    <property type="protein sequence ID" value="EAQ77518.1"/>
    <property type="molecule type" value="Genomic_DNA"/>
</dbReference>
<sequence>METAEAPTLGAATAGIFWDGGKSNPAVEVGTDIINIRPRMSH</sequence>
<evidence type="ECO:0000313" key="3">
    <source>
        <dbReference type="Proteomes" id="UP000004358"/>
    </source>
</evidence>
<name>A4A158_9BACT</name>